<protein>
    <recommendedName>
        <fullName evidence="3">histidine kinase</fullName>
        <ecNumber evidence="3">2.7.13.3</ecNumber>
    </recommendedName>
</protein>
<dbReference type="InterPro" id="IPR003661">
    <property type="entry name" value="HisK_dim/P_dom"/>
</dbReference>
<dbReference type="Pfam" id="PF00989">
    <property type="entry name" value="PAS"/>
    <property type="match status" value="1"/>
</dbReference>
<keyword evidence="12 13" id="KW-0472">Membrane</keyword>
<keyword evidence="4" id="KW-0597">Phosphoprotein</keyword>
<keyword evidence="8 17" id="KW-0418">Kinase</keyword>
<dbReference type="NCBIfam" id="TIGR00229">
    <property type="entry name" value="sensory_box"/>
    <property type="match status" value="1"/>
</dbReference>
<evidence type="ECO:0000259" key="14">
    <source>
        <dbReference type="PROSITE" id="PS50109"/>
    </source>
</evidence>
<gene>
    <name evidence="17" type="ORF">FHS68_004370</name>
</gene>
<comment type="subcellular location">
    <subcellularLocation>
        <location evidence="2">Membrane</location>
        <topology evidence="2">Multi-pass membrane protein</topology>
    </subcellularLocation>
</comment>
<feature type="domain" description="PAS" evidence="15">
    <location>
        <begin position="227"/>
        <end position="275"/>
    </location>
</feature>
<dbReference type="SUPFAM" id="SSF47384">
    <property type="entry name" value="Homodimeric domain of signal transducing histidine kinase"/>
    <property type="match status" value="1"/>
</dbReference>
<dbReference type="PROSITE" id="PS50112">
    <property type="entry name" value="PAS"/>
    <property type="match status" value="1"/>
</dbReference>
<dbReference type="EMBL" id="JAASQJ010000004">
    <property type="protein sequence ID" value="NIJ55183.1"/>
    <property type="molecule type" value="Genomic_DNA"/>
</dbReference>
<dbReference type="SUPFAM" id="SSF158472">
    <property type="entry name" value="HAMP domain-like"/>
    <property type="match status" value="1"/>
</dbReference>
<dbReference type="SUPFAM" id="SSF55785">
    <property type="entry name" value="PYP-like sensor domain (PAS domain)"/>
    <property type="match status" value="1"/>
</dbReference>
<feature type="domain" description="HAMP" evidence="16">
    <location>
        <begin position="166"/>
        <end position="218"/>
    </location>
</feature>
<dbReference type="CDD" id="cd00082">
    <property type="entry name" value="HisKA"/>
    <property type="match status" value="1"/>
</dbReference>
<dbReference type="EC" id="2.7.13.3" evidence="3"/>
<keyword evidence="10 13" id="KW-1133">Transmembrane helix</keyword>
<keyword evidence="7" id="KW-0547">Nucleotide-binding</keyword>
<keyword evidence="6 13" id="KW-0812">Transmembrane</keyword>
<keyword evidence="11" id="KW-0902">Two-component regulatory system</keyword>
<comment type="caution">
    <text evidence="17">The sequence shown here is derived from an EMBL/GenBank/DDBJ whole genome shotgun (WGS) entry which is preliminary data.</text>
</comment>
<dbReference type="PANTHER" id="PTHR42878">
    <property type="entry name" value="TWO-COMPONENT HISTIDINE KINASE"/>
    <property type="match status" value="1"/>
</dbReference>
<evidence type="ECO:0000256" key="1">
    <source>
        <dbReference type="ARBA" id="ARBA00000085"/>
    </source>
</evidence>
<evidence type="ECO:0000259" key="15">
    <source>
        <dbReference type="PROSITE" id="PS50112"/>
    </source>
</evidence>
<dbReference type="RefSeq" id="WP_167274567.1">
    <property type="nucleotide sequence ID" value="NZ_JAASQJ010000004.1"/>
</dbReference>
<evidence type="ECO:0000256" key="4">
    <source>
        <dbReference type="ARBA" id="ARBA00022553"/>
    </source>
</evidence>
<dbReference type="PRINTS" id="PR00344">
    <property type="entry name" value="BCTRLSENSOR"/>
</dbReference>
<dbReference type="InterPro" id="IPR036890">
    <property type="entry name" value="HATPase_C_sf"/>
</dbReference>
<reference evidence="17 18" key="1">
    <citation type="submission" date="2020-03" db="EMBL/GenBank/DDBJ databases">
        <title>Genomic Encyclopedia of Type Strains, Phase IV (KMG-IV): sequencing the most valuable type-strain genomes for metagenomic binning, comparative biology and taxonomic classification.</title>
        <authorList>
            <person name="Goeker M."/>
        </authorList>
    </citation>
    <scope>NUCLEOTIDE SEQUENCE [LARGE SCALE GENOMIC DNA]</scope>
    <source>
        <strain evidence="17 18">DSM 102865</strain>
    </source>
</reference>
<dbReference type="SUPFAM" id="SSF55874">
    <property type="entry name" value="ATPase domain of HSP90 chaperone/DNA topoisomerase II/histidine kinase"/>
    <property type="match status" value="1"/>
</dbReference>
<dbReference type="Gene3D" id="3.30.450.20">
    <property type="entry name" value="PAS domain"/>
    <property type="match status" value="1"/>
</dbReference>
<dbReference type="Pfam" id="PF00512">
    <property type="entry name" value="HisKA"/>
    <property type="match status" value="1"/>
</dbReference>
<dbReference type="InterPro" id="IPR035965">
    <property type="entry name" value="PAS-like_dom_sf"/>
</dbReference>
<dbReference type="Pfam" id="PF00672">
    <property type="entry name" value="HAMP"/>
    <property type="match status" value="1"/>
</dbReference>
<sequence length="578" mass="64422">MKIKNKLRLGLGTLFFLILALGLIAAKHVYILKEDTENILADNYKTLDYAQRMLLAVDEINTNSKAWEIFGQNLAKQKNNVTEVGEAEATQKVQDHFELLKAAPRNSTLPGLIRKDLSELAQINMRAIQKKSDIAVGSVRSAMVGIVLTATLSILIALTLLINLPSNIGNPIRELTESIREIAAKNYSQRLHFSGKDEFGQLASSFNSMAEKLEEYDSSNLSQILMEKKRTEALINNMHEPVIGLDENKNILFANNEAVKITGMSLGDMLGKSAVDLAVQNDLIRVLIQEKQGHHNGINSNSATPSLKIYADNKESYFEKEVVDITIIPTGERLKKFIGQVILLKNITPFKELDFAKTNFIATVSHELKTPISSIKMSLQLLESQQTGALNEEQKQLMESIKEDSNRLLKITGELLNMSQVETGNIQLNIQQSSPYAIMQYALDAVKLPMEQKEIELVVETDENLLDVKADMEKTAWVLINFLTNAIRYSQQEGRLVIELRDDDKAVKFSVRDEGKGIDSRYRNKIFDRYFQVPGSSKTGTGLGLAISKEFIEAQGGAIGVTSEIGMGSTFYFELAKA</sequence>
<evidence type="ECO:0000256" key="3">
    <source>
        <dbReference type="ARBA" id="ARBA00012438"/>
    </source>
</evidence>
<dbReference type="InterPro" id="IPR003660">
    <property type="entry name" value="HAMP_dom"/>
</dbReference>
<dbReference type="CDD" id="cd00130">
    <property type="entry name" value="PAS"/>
    <property type="match status" value="1"/>
</dbReference>
<dbReference type="PROSITE" id="PS50885">
    <property type="entry name" value="HAMP"/>
    <property type="match status" value="1"/>
</dbReference>
<dbReference type="InterPro" id="IPR036097">
    <property type="entry name" value="HisK_dim/P_sf"/>
</dbReference>
<evidence type="ECO:0000256" key="10">
    <source>
        <dbReference type="ARBA" id="ARBA00022989"/>
    </source>
</evidence>
<evidence type="ECO:0000313" key="17">
    <source>
        <dbReference type="EMBL" id="NIJ55183.1"/>
    </source>
</evidence>
<dbReference type="InterPro" id="IPR003594">
    <property type="entry name" value="HATPase_dom"/>
</dbReference>
<evidence type="ECO:0000256" key="6">
    <source>
        <dbReference type="ARBA" id="ARBA00022692"/>
    </source>
</evidence>
<dbReference type="PANTHER" id="PTHR42878:SF7">
    <property type="entry name" value="SENSOR HISTIDINE KINASE GLRK"/>
    <property type="match status" value="1"/>
</dbReference>
<dbReference type="InterPro" id="IPR005467">
    <property type="entry name" value="His_kinase_dom"/>
</dbReference>
<dbReference type="SMART" id="SM00304">
    <property type="entry name" value="HAMP"/>
    <property type="match status" value="1"/>
</dbReference>
<organism evidence="17 18">
    <name type="scientific">Dyadobacter arcticus</name>
    <dbReference type="NCBI Taxonomy" id="1078754"/>
    <lineage>
        <taxon>Bacteria</taxon>
        <taxon>Pseudomonadati</taxon>
        <taxon>Bacteroidota</taxon>
        <taxon>Cytophagia</taxon>
        <taxon>Cytophagales</taxon>
        <taxon>Spirosomataceae</taxon>
        <taxon>Dyadobacter</taxon>
    </lineage>
</organism>
<dbReference type="Gene3D" id="3.30.565.10">
    <property type="entry name" value="Histidine kinase-like ATPase, C-terminal domain"/>
    <property type="match status" value="1"/>
</dbReference>
<proteinExistence type="predicted"/>
<name>A0ABX0URZ1_9BACT</name>
<evidence type="ECO:0000256" key="11">
    <source>
        <dbReference type="ARBA" id="ARBA00023012"/>
    </source>
</evidence>
<accession>A0ABX0URZ1</accession>
<dbReference type="InterPro" id="IPR000014">
    <property type="entry name" value="PAS"/>
</dbReference>
<dbReference type="Gene3D" id="1.10.287.130">
    <property type="match status" value="1"/>
</dbReference>
<evidence type="ECO:0000256" key="12">
    <source>
        <dbReference type="ARBA" id="ARBA00023136"/>
    </source>
</evidence>
<evidence type="ECO:0000256" key="7">
    <source>
        <dbReference type="ARBA" id="ARBA00022741"/>
    </source>
</evidence>
<feature type="domain" description="Histidine kinase" evidence="14">
    <location>
        <begin position="363"/>
        <end position="578"/>
    </location>
</feature>
<dbReference type="InterPro" id="IPR004358">
    <property type="entry name" value="Sig_transdc_His_kin-like_C"/>
</dbReference>
<keyword evidence="9" id="KW-0067">ATP-binding</keyword>
<evidence type="ECO:0000256" key="5">
    <source>
        <dbReference type="ARBA" id="ARBA00022679"/>
    </source>
</evidence>
<evidence type="ECO:0000256" key="8">
    <source>
        <dbReference type="ARBA" id="ARBA00022777"/>
    </source>
</evidence>
<evidence type="ECO:0000256" key="13">
    <source>
        <dbReference type="SAM" id="Phobius"/>
    </source>
</evidence>
<dbReference type="CDD" id="cd06225">
    <property type="entry name" value="HAMP"/>
    <property type="match status" value="1"/>
</dbReference>
<dbReference type="PROSITE" id="PS50109">
    <property type="entry name" value="HIS_KIN"/>
    <property type="match status" value="1"/>
</dbReference>
<keyword evidence="5" id="KW-0808">Transferase</keyword>
<evidence type="ECO:0000313" key="18">
    <source>
        <dbReference type="Proteomes" id="UP001179181"/>
    </source>
</evidence>
<keyword evidence="18" id="KW-1185">Reference proteome</keyword>
<dbReference type="SMART" id="SM00091">
    <property type="entry name" value="PAS"/>
    <property type="match status" value="1"/>
</dbReference>
<evidence type="ECO:0000256" key="9">
    <source>
        <dbReference type="ARBA" id="ARBA00022840"/>
    </source>
</evidence>
<dbReference type="InterPro" id="IPR050351">
    <property type="entry name" value="BphY/WalK/GraS-like"/>
</dbReference>
<comment type="catalytic activity">
    <reaction evidence="1">
        <text>ATP + protein L-histidine = ADP + protein N-phospho-L-histidine.</text>
        <dbReference type="EC" id="2.7.13.3"/>
    </reaction>
</comment>
<dbReference type="SMART" id="SM00388">
    <property type="entry name" value="HisKA"/>
    <property type="match status" value="1"/>
</dbReference>
<evidence type="ECO:0000256" key="2">
    <source>
        <dbReference type="ARBA" id="ARBA00004141"/>
    </source>
</evidence>
<dbReference type="InterPro" id="IPR013767">
    <property type="entry name" value="PAS_fold"/>
</dbReference>
<dbReference type="Pfam" id="PF02518">
    <property type="entry name" value="HATPase_c"/>
    <property type="match status" value="1"/>
</dbReference>
<dbReference type="Gene3D" id="6.10.340.10">
    <property type="match status" value="1"/>
</dbReference>
<dbReference type="Proteomes" id="UP001179181">
    <property type="component" value="Unassembled WGS sequence"/>
</dbReference>
<evidence type="ECO:0000259" key="16">
    <source>
        <dbReference type="PROSITE" id="PS50885"/>
    </source>
</evidence>
<dbReference type="SMART" id="SM00387">
    <property type="entry name" value="HATPase_c"/>
    <property type="match status" value="1"/>
</dbReference>
<feature type="transmembrane region" description="Helical" evidence="13">
    <location>
        <begin position="142"/>
        <end position="164"/>
    </location>
</feature>
<dbReference type="GO" id="GO:0016301">
    <property type="term" value="F:kinase activity"/>
    <property type="evidence" value="ECO:0007669"/>
    <property type="project" value="UniProtKB-KW"/>
</dbReference>